<keyword evidence="3" id="KW-1185">Reference proteome</keyword>
<accession>A0A3P8HH95</accession>
<reference evidence="2 3" key="1">
    <citation type="submission" date="2018-11" db="EMBL/GenBank/DDBJ databases">
        <authorList>
            <consortium name="Pathogen Informatics"/>
        </authorList>
    </citation>
    <scope>NUCLEOTIDE SEQUENCE [LARGE SCALE GENOMIC DNA]</scope>
    <source>
        <strain evidence="2 3">Egypt</strain>
    </source>
</reference>
<dbReference type="EMBL" id="UZAN01064662">
    <property type="protein sequence ID" value="VDP93781.1"/>
    <property type="molecule type" value="Genomic_DNA"/>
</dbReference>
<feature type="compositionally biased region" description="Basic and acidic residues" evidence="1">
    <location>
        <begin position="54"/>
        <end position="63"/>
    </location>
</feature>
<name>A0A3P8HH95_9TREM</name>
<gene>
    <name evidence="2" type="ORF">ECPE_LOCUS16509</name>
</gene>
<feature type="region of interest" description="Disordered" evidence="1">
    <location>
        <begin position="1"/>
        <end position="69"/>
    </location>
</feature>
<dbReference type="AlphaFoldDB" id="A0A3P8HH95"/>
<dbReference type="Proteomes" id="UP000272942">
    <property type="component" value="Unassembled WGS sequence"/>
</dbReference>
<sequence>MNPPSDSAYSLDEKEDIDIIGSPSSPGTLKLEALDDDLLSTAQPATDTPVGAGDEPKQPGQERRPRKKK</sequence>
<organism evidence="2 3">
    <name type="scientific">Echinostoma caproni</name>
    <dbReference type="NCBI Taxonomy" id="27848"/>
    <lineage>
        <taxon>Eukaryota</taxon>
        <taxon>Metazoa</taxon>
        <taxon>Spiralia</taxon>
        <taxon>Lophotrochozoa</taxon>
        <taxon>Platyhelminthes</taxon>
        <taxon>Trematoda</taxon>
        <taxon>Digenea</taxon>
        <taxon>Plagiorchiida</taxon>
        <taxon>Echinostomata</taxon>
        <taxon>Echinostomatoidea</taxon>
        <taxon>Echinostomatidae</taxon>
        <taxon>Echinostoma</taxon>
    </lineage>
</organism>
<evidence type="ECO:0000256" key="1">
    <source>
        <dbReference type="SAM" id="MobiDB-lite"/>
    </source>
</evidence>
<evidence type="ECO:0000313" key="3">
    <source>
        <dbReference type="Proteomes" id="UP000272942"/>
    </source>
</evidence>
<proteinExistence type="predicted"/>
<evidence type="ECO:0000313" key="2">
    <source>
        <dbReference type="EMBL" id="VDP93781.1"/>
    </source>
</evidence>
<protein>
    <submittedName>
        <fullName evidence="2">Uncharacterized protein</fullName>
    </submittedName>
</protein>